<reference evidence="7" key="1">
    <citation type="submission" date="2023-06" db="EMBL/GenBank/DDBJ databases">
        <title>Multi-omics analyses reveal the molecular pathogenesis toolkit of Lasiodiplodia hormozganensis, a cross-kingdom pathogen.</title>
        <authorList>
            <person name="Felix C."/>
            <person name="Meneses R."/>
            <person name="Goncalves M.F.M."/>
            <person name="Tilleman L."/>
            <person name="Duarte A.S."/>
            <person name="Jorrin-Novo J.V."/>
            <person name="Van De Peer Y."/>
            <person name="Deforce D."/>
            <person name="Van Nieuwerburgh F."/>
            <person name="Esteves A.C."/>
            <person name="Alves A."/>
        </authorList>
    </citation>
    <scope>NUCLEOTIDE SEQUENCE</scope>
    <source>
        <strain evidence="7">CBS 339.90</strain>
    </source>
</reference>
<evidence type="ECO:0000256" key="3">
    <source>
        <dbReference type="ARBA" id="ARBA00022801"/>
    </source>
</evidence>
<comment type="similarity">
    <text evidence="1">Belongs to the sulfatase family.</text>
</comment>
<comment type="caution">
    <text evidence="7">The sequence shown here is derived from an EMBL/GenBank/DDBJ whole genome shotgun (WGS) entry which is preliminary data.</text>
</comment>
<dbReference type="PANTHER" id="PTHR43108">
    <property type="entry name" value="N-ACETYLGLUCOSAMINE-6-SULFATASE FAMILY MEMBER"/>
    <property type="match status" value="1"/>
</dbReference>
<evidence type="ECO:0000313" key="7">
    <source>
        <dbReference type="EMBL" id="KAK0640174.1"/>
    </source>
</evidence>
<gene>
    <name evidence="7" type="primary">ARS_2</name>
    <name evidence="7" type="ORF">DIS24_g9596</name>
</gene>
<sequence>MRFLPVLISSLALARRSLCKPNIVFIFTDDQDLHHSSVDTMQAVQELAAKGTSFSNHFATIAVCCPSRVSLMRGQAAHNTNNTAVSSPGGGYPKFVASGEDDDYLPHWLVKAGYSANYIGKLYNGNAITNYSPAPKGWSHIDVLLEPYINFHDTVVMSENGKRPMWYGGWQQTDVVRIKALSRLETLLGEDDPFFLMIAPTAPHVHNLTDPPIPPARYLDKFSNMTVPRVPNFNPADEEQKGKPSWLKTLPALNQTQINDIDHLYRRRLQALQGVDDIVKDVVAMLEEKNALKDTYDQGYHLGTHRHSGKCLPYLEDTNIPLVVRGPGVPAGVTSRTPSTVTDFAPTFLEIAELSAEDYPPFFDGASLFEAWTNPNSSALAKKKEAINVEYWGSSYTEIPKWAEGSYGIYFPGLYLNNTYKTMRVVGEHSSWLYSRWCTNDTELYNTKDDPYELTNLAASSDPEIIRVKSRLNALLMVTKSCAEDTCRDPWSVLQPPLNQTNGVNKISTLDDALDPRYDDFFTAFPQVTIDECLNVQLSSNEGPFYPVGAEDGLGLAYRKNTDFFSEPDYTPMKRVPANAVPAGGWDQRYTTVEELLLDARELTDEELSVTEG</sequence>
<dbReference type="AlphaFoldDB" id="A0AA40CK96"/>
<dbReference type="CDD" id="cd16147">
    <property type="entry name" value="G6S"/>
    <property type="match status" value="1"/>
</dbReference>
<feature type="signal peptide" evidence="5">
    <location>
        <begin position="1"/>
        <end position="19"/>
    </location>
</feature>
<evidence type="ECO:0000256" key="1">
    <source>
        <dbReference type="ARBA" id="ARBA00008779"/>
    </source>
</evidence>
<keyword evidence="8" id="KW-1185">Reference proteome</keyword>
<dbReference type="GO" id="GO:0008449">
    <property type="term" value="F:N-acetylglucosamine-6-sulfatase activity"/>
    <property type="evidence" value="ECO:0007669"/>
    <property type="project" value="TreeGrafter"/>
</dbReference>
<keyword evidence="3" id="KW-0378">Hydrolase</keyword>
<feature type="domain" description="Sulfatase N-terminal" evidence="6">
    <location>
        <begin position="21"/>
        <end position="352"/>
    </location>
</feature>
<evidence type="ECO:0000256" key="2">
    <source>
        <dbReference type="ARBA" id="ARBA00022729"/>
    </source>
</evidence>
<name>A0AA40CK96_9PEZI</name>
<dbReference type="SUPFAM" id="SSF53649">
    <property type="entry name" value="Alkaline phosphatase-like"/>
    <property type="match status" value="1"/>
</dbReference>
<accession>A0AA40CK96</accession>
<keyword evidence="4" id="KW-0325">Glycoprotein</keyword>
<keyword evidence="2 5" id="KW-0732">Signal</keyword>
<dbReference type="InterPro" id="IPR024607">
    <property type="entry name" value="Sulfatase_CS"/>
</dbReference>
<organism evidence="7 8">
    <name type="scientific">Lasiodiplodia hormozganensis</name>
    <dbReference type="NCBI Taxonomy" id="869390"/>
    <lineage>
        <taxon>Eukaryota</taxon>
        <taxon>Fungi</taxon>
        <taxon>Dikarya</taxon>
        <taxon>Ascomycota</taxon>
        <taxon>Pezizomycotina</taxon>
        <taxon>Dothideomycetes</taxon>
        <taxon>Dothideomycetes incertae sedis</taxon>
        <taxon>Botryosphaeriales</taxon>
        <taxon>Botryosphaeriaceae</taxon>
        <taxon>Lasiodiplodia</taxon>
    </lineage>
</organism>
<dbReference type="PROSITE" id="PS00523">
    <property type="entry name" value="SULFATASE_1"/>
    <property type="match status" value="1"/>
</dbReference>
<feature type="chain" id="PRO_5041460334" evidence="5">
    <location>
        <begin position="20"/>
        <end position="613"/>
    </location>
</feature>
<evidence type="ECO:0000256" key="4">
    <source>
        <dbReference type="ARBA" id="ARBA00023180"/>
    </source>
</evidence>
<dbReference type="InterPro" id="IPR017850">
    <property type="entry name" value="Alkaline_phosphatase_core_sf"/>
</dbReference>
<evidence type="ECO:0000256" key="5">
    <source>
        <dbReference type="SAM" id="SignalP"/>
    </source>
</evidence>
<evidence type="ECO:0000259" key="6">
    <source>
        <dbReference type="Pfam" id="PF00884"/>
    </source>
</evidence>
<dbReference type="Gene3D" id="3.40.720.10">
    <property type="entry name" value="Alkaline Phosphatase, subunit A"/>
    <property type="match status" value="1"/>
</dbReference>
<dbReference type="InterPro" id="IPR000917">
    <property type="entry name" value="Sulfatase_N"/>
</dbReference>
<dbReference type="Proteomes" id="UP001175001">
    <property type="component" value="Unassembled WGS sequence"/>
</dbReference>
<dbReference type="EMBL" id="JAUJDW010000087">
    <property type="protein sequence ID" value="KAK0640174.1"/>
    <property type="molecule type" value="Genomic_DNA"/>
</dbReference>
<proteinExistence type="inferred from homology"/>
<dbReference type="GO" id="GO:0005539">
    <property type="term" value="F:glycosaminoglycan binding"/>
    <property type="evidence" value="ECO:0007669"/>
    <property type="project" value="TreeGrafter"/>
</dbReference>
<dbReference type="Pfam" id="PF00884">
    <property type="entry name" value="Sulfatase"/>
    <property type="match status" value="1"/>
</dbReference>
<dbReference type="PANTHER" id="PTHR43108:SF8">
    <property type="entry name" value="SD21168P"/>
    <property type="match status" value="1"/>
</dbReference>
<evidence type="ECO:0000313" key="8">
    <source>
        <dbReference type="Proteomes" id="UP001175001"/>
    </source>
</evidence>
<protein>
    <submittedName>
        <fullName evidence="7">Arylsulfatase</fullName>
    </submittedName>
</protein>